<evidence type="ECO:0000313" key="1">
    <source>
        <dbReference type="EMBL" id="CAD7579878.1"/>
    </source>
</evidence>
<name>A0A7R9JJD1_TIMCA</name>
<organism evidence="1">
    <name type="scientific">Timema californicum</name>
    <name type="common">California timema</name>
    <name type="synonym">Walking stick</name>
    <dbReference type="NCBI Taxonomy" id="61474"/>
    <lineage>
        <taxon>Eukaryota</taxon>
        <taxon>Metazoa</taxon>
        <taxon>Ecdysozoa</taxon>
        <taxon>Arthropoda</taxon>
        <taxon>Hexapoda</taxon>
        <taxon>Insecta</taxon>
        <taxon>Pterygota</taxon>
        <taxon>Neoptera</taxon>
        <taxon>Polyneoptera</taxon>
        <taxon>Phasmatodea</taxon>
        <taxon>Timematodea</taxon>
        <taxon>Timematoidea</taxon>
        <taxon>Timematidae</taxon>
        <taxon>Timema</taxon>
    </lineage>
</organism>
<dbReference type="AlphaFoldDB" id="A0A7R9JJD1"/>
<proteinExistence type="predicted"/>
<accession>A0A7R9JJD1</accession>
<dbReference type="EMBL" id="OE194731">
    <property type="protein sequence ID" value="CAD7579878.1"/>
    <property type="molecule type" value="Genomic_DNA"/>
</dbReference>
<protein>
    <submittedName>
        <fullName evidence="1">(California timema) hypothetical protein</fullName>
    </submittedName>
</protein>
<sequence length="87" mass="10197">MIEDEQFQELYKKTHNNYMPSEQITRGYTCPYEKTNANGISTPHDPSGIWVPKALRWCQMEDNNIVGKRQAEFKDGNKTKLPNLHDR</sequence>
<reference evidence="1" key="1">
    <citation type="submission" date="2020-11" db="EMBL/GenBank/DDBJ databases">
        <authorList>
            <person name="Tran Van P."/>
        </authorList>
    </citation>
    <scope>NUCLEOTIDE SEQUENCE</scope>
</reference>
<gene>
    <name evidence="1" type="ORF">TCMB3V08_LOCUS12411</name>
</gene>